<comment type="similarity">
    <text evidence="4">Belongs to the UPL family. K-HECT subfamily.</text>
</comment>
<accession>A0A7R8WKJ4</accession>
<dbReference type="GO" id="GO:0006974">
    <property type="term" value="P:DNA damage response"/>
    <property type="evidence" value="ECO:0007669"/>
    <property type="project" value="TreeGrafter"/>
</dbReference>
<proteinExistence type="inferred from homology"/>
<name>A0A7R8WKJ4_9CRUS</name>
<dbReference type="Pfam" id="PF02825">
    <property type="entry name" value="WWE"/>
    <property type="match status" value="1"/>
</dbReference>
<dbReference type="GO" id="GO:0061630">
    <property type="term" value="F:ubiquitin protein ligase activity"/>
    <property type="evidence" value="ECO:0007669"/>
    <property type="project" value="UniProtKB-UniRule"/>
</dbReference>
<keyword evidence="4" id="KW-0833">Ubl conjugation pathway</keyword>
<dbReference type="PROSITE" id="PS50918">
    <property type="entry name" value="WWE"/>
    <property type="match status" value="1"/>
</dbReference>
<dbReference type="GO" id="GO:0000209">
    <property type="term" value="P:protein polyubiquitination"/>
    <property type="evidence" value="ECO:0007669"/>
    <property type="project" value="TreeGrafter"/>
</dbReference>
<evidence type="ECO:0000313" key="5">
    <source>
        <dbReference type="EMBL" id="CAD7233457.1"/>
    </source>
</evidence>
<dbReference type="InterPro" id="IPR016024">
    <property type="entry name" value="ARM-type_fold"/>
</dbReference>
<dbReference type="InterPro" id="IPR057948">
    <property type="entry name" value="TPR_TRIP12_N"/>
</dbReference>
<dbReference type="GO" id="GO:0043161">
    <property type="term" value="P:proteasome-mediated ubiquitin-dependent protein catabolic process"/>
    <property type="evidence" value="ECO:0007669"/>
    <property type="project" value="TreeGrafter"/>
</dbReference>
<dbReference type="SUPFAM" id="SSF117839">
    <property type="entry name" value="WWE domain"/>
    <property type="match status" value="1"/>
</dbReference>
<evidence type="ECO:0000256" key="1">
    <source>
        <dbReference type="ARBA" id="ARBA00000885"/>
    </source>
</evidence>
<dbReference type="OrthoDB" id="271273at2759"/>
<dbReference type="Gene3D" id="1.25.10.10">
    <property type="entry name" value="Leucine-rich Repeat Variant"/>
    <property type="match status" value="1"/>
</dbReference>
<comment type="pathway">
    <text evidence="2 4">Protein modification; protein ubiquitination.</text>
</comment>
<dbReference type="InterPro" id="IPR011989">
    <property type="entry name" value="ARM-like"/>
</dbReference>
<dbReference type="PANTHER" id="PTHR45670:SF13">
    <property type="entry name" value="E3 UBIQUITIN-PROTEIN LIGASE TRIP12"/>
    <property type="match status" value="1"/>
</dbReference>
<dbReference type="GO" id="GO:0016607">
    <property type="term" value="C:nuclear speck"/>
    <property type="evidence" value="ECO:0007669"/>
    <property type="project" value="TreeGrafter"/>
</dbReference>
<dbReference type="EMBL" id="OB666293">
    <property type="protein sequence ID" value="CAD7233457.1"/>
    <property type="molecule type" value="Genomic_DNA"/>
</dbReference>
<dbReference type="AlphaFoldDB" id="A0A7R8WKJ4"/>
<reference evidence="5" key="1">
    <citation type="submission" date="2020-11" db="EMBL/GenBank/DDBJ databases">
        <authorList>
            <person name="Tran Van P."/>
        </authorList>
    </citation>
    <scope>NUCLEOTIDE SEQUENCE</scope>
</reference>
<feature type="non-terminal residue" evidence="5">
    <location>
        <position position="1"/>
    </location>
</feature>
<evidence type="ECO:0000256" key="2">
    <source>
        <dbReference type="ARBA" id="ARBA00004906"/>
    </source>
</evidence>
<dbReference type="PANTHER" id="PTHR45670">
    <property type="entry name" value="E3 UBIQUITIN-PROTEIN LIGASE TRIP12"/>
    <property type="match status" value="1"/>
</dbReference>
<keyword evidence="3 4" id="KW-0808">Transferase</keyword>
<organism evidence="5">
    <name type="scientific">Cyprideis torosa</name>
    <dbReference type="NCBI Taxonomy" id="163714"/>
    <lineage>
        <taxon>Eukaryota</taxon>
        <taxon>Metazoa</taxon>
        <taxon>Ecdysozoa</taxon>
        <taxon>Arthropoda</taxon>
        <taxon>Crustacea</taxon>
        <taxon>Oligostraca</taxon>
        <taxon>Ostracoda</taxon>
        <taxon>Podocopa</taxon>
        <taxon>Podocopida</taxon>
        <taxon>Cytherocopina</taxon>
        <taxon>Cytheroidea</taxon>
        <taxon>Cytherideidae</taxon>
        <taxon>Cyprideis</taxon>
    </lineage>
</organism>
<comment type="catalytic activity">
    <reaction evidence="1 4">
        <text>S-ubiquitinyl-[E2 ubiquitin-conjugating enzyme]-L-cysteine + [acceptor protein]-L-lysine = [E2 ubiquitin-conjugating enzyme]-L-cysteine + N(6)-ubiquitinyl-[acceptor protein]-L-lysine.</text>
        <dbReference type="EC" id="2.3.2.26"/>
    </reaction>
</comment>
<dbReference type="UniPathway" id="UPA00143"/>
<evidence type="ECO:0000256" key="4">
    <source>
        <dbReference type="RuleBase" id="RU369009"/>
    </source>
</evidence>
<dbReference type="Pfam" id="PF25579">
    <property type="entry name" value="TPR_TRIP12_N"/>
    <property type="match status" value="1"/>
</dbReference>
<gene>
    <name evidence="5" type="ORF">CTOB1V02_LOCUS11279</name>
</gene>
<protein>
    <recommendedName>
        <fullName evidence="4">E3 ubiquitin-protein ligase</fullName>
        <ecNumber evidence="4">2.3.2.26</ecNumber>
    </recommendedName>
</protein>
<dbReference type="Gene3D" id="3.30.720.50">
    <property type="match status" value="1"/>
</dbReference>
<dbReference type="EC" id="2.3.2.26" evidence="4"/>
<dbReference type="InterPro" id="IPR004170">
    <property type="entry name" value="WWE_dom"/>
</dbReference>
<dbReference type="InterPro" id="IPR037197">
    <property type="entry name" value="WWE_dom_sf"/>
</dbReference>
<dbReference type="InterPro" id="IPR045322">
    <property type="entry name" value="HECTD1/TRIP12-like"/>
</dbReference>
<dbReference type="SUPFAM" id="SSF48371">
    <property type="entry name" value="ARM repeat"/>
    <property type="match status" value="1"/>
</dbReference>
<sequence length="378" mass="41093">MIFIHSASSPGLSNNVSTSSKTQNLLCGLQAVGDEGQQLQAASEMCQLLVMGNEDTLAGFPIKPTVTALVNLLKMEHNFHLMNHACRALTYMMEALPRSTSLVAEAIPVFLSKVQVIECMDVAEQSLIALEMLSRRHSKTILQANGVESCLMYLDFFSINAQRAALSITANCCSSVVTDSDFHLVEGSLPILTAKITQQDRRSVESVCQAFSRLVDNFMSNPPRLEQIATIPFLKNIQQLLTVSPPIVSSSVFVAIIRVLSVLSAGSPTIALTLLTQNIGETLCYLLLGSAAPFDASAAAQLELVSRNPQELYEIVSLVGELMPALPNRGVFSIDSCLSKSGPPSVVTWEWRDDRGEWHPYSPADCKIIEVGIGEDHR</sequence>
<evidence type="ECO:0000256" key="3">
    <source>
        <dbReference type="ARBA" id="ARBA00022679"/>
    </source>
</evidence>